<sequence>MAAEGYVRHIKIDYSKESLRDAFKDQDAVISTISSTPPPRGLSAISAAVKVFFPSKFGIDTSDSSASEYVPFLVDKLQTVDYLKVPQDKVSRTAVITGSMFDWSWNVPGFGRLNVPAGTVTVFD</sequence>
<comment type="caution">
    <text evidence="3">The sequence shown here is derived from an EMBL/GenBank/DDBJ whole genome shotgun (WGS) entry which is preliminary data.</text>
</comment>
<dbReference type="Gene3D" id="3.40.50.720">
    <property type="entry name" value="NAD(P)-binding Rossmann-like Domain"/>
    <property type="match status" value="1"/>
</dbReference>
<reference evidence="3" key="2">
    <citation type="submission" date="2023-01" db="EMBL/GenBank/DDBJ databases">
        <authorList>
            <person name="Petersen C."/>
        </authorList>
    </citation>
    <scope>NUCLEOTIDE SEQUENCE</scope>
    <source>
        <strain evidence="3">IBT 12815</strain>
    </source>
</reference>
<accession>A0AAD6H1M5</accession>
<keyword evidence="2" id="KW-0560">Oxidoreductase</keyword>
<dbReference type="InterPro" id="IPR051609">
    <property type="entry name" value="NmrA/Isoflavone_reductase-like"/>
</dbReference>
<protein>
    <recommendedName>
        <fullName evidence="5">NmrA-like domain-containing protein</fullName>
    </recommendedName>
</protein>
<evidence type="ECO:0000256" key="2">
    <source>
        <dbReference type="ARBA" id="ARBA00023002"/>
    </source>
</evidence>
<reference evidence="3" key="1">
    <citation type="journal article" date="2023" name="IMA Fungus">
        <title>Comparative genomic study of the Penicillium genus elucidates a diverse pangenome and 15 lateral gene transfer events.</title>
        <authorList>
            <person name="Petersen C."/>
            <person name="Sorensen T."/>
            <person name="Nielsen M.R."/>
            <person name="Sondergaard T.E."/>
            <person name="Sorensen J.L."/>
            <person name="Fitzpatrick D.A."/>
            <person name="Frisvad J.C."/>
            <person name="Nielsen K.L."/>
        </authorList>
    </citation>
    <scope>NUCLEOTIDE SEQUENCE</scope>
    <source>
        <strain evidence="3">IBT 12815</strain>
    </source>
</reference>
<evidence type="ECO:0000313" key="4">
    <source>
        <dbReference type="Proteomes" id="UP001213799"/>
    </source>
</evidence>
<dbReference type="RefSeq" id="XP_056751583.1">
    <property type="nucleotide sequence ID" value="XM_056899507.1"/>
</dbReference>
<dbReference type="GO" id="GO:0016491">
    <property type="term" value="F:oxidoreductase activity"/>
    <property type="evidence" value="ECO:0007669"/>
    <property type="project" value="UniProtKB-KW"/>
</dbReference>
<proteinExistence type="predicted"/>
<gene>
    <name evidence="3" type="ORF">N7537_008452</name>
</gene>
<dbReference type="GeneID" id="81589749"/>
<dbReference type="PANTHER" id="PTHR47706:SF9">
    <property type="entry name" value="NMRA-LIKE DOMAIN-CONTAINING PROTEIN-RELATED"/>
    <property type="match status" value="1"/>
</dbReference>
<dbReference type="EMBL" id="JAQJAE010000004">
    <property type="protein sequence ID" value="KAJ5598368.1"/>
    <property type="molecule type" value="Genomic_DNA"/>
</dbReference>
<keyword evidence="4" id="KW-1185">Reference proteome</keyword>
<organism evidence="3 4">
    <name type="scientific">Penicillium hordei</name>
    <dbReference type="NCBI Taxonomy" id="40994"/>
    <lineage>
        <taxon>Eukaryota</taxon>
        <taxon>Fungi</taxon>
        <taxon>Dikarya</taxon>
        <taxon>Ascomycota</taxon>
        <taxon>Pezizomycotina</taxon>
        <taxon>Eurotiomycetes</taxon>
        <taxon>Eurotiomycetidae</taxon>
        <taxon>Eurotiales</taxon>
        <taxon>Aspergillaceae</taxon>
        <taxon>Penicillium</taxon>
    </lineage>
</organism>
<keyword evidence="1" id="KW-0521">NADP</keyword>
<evidence type="ECO:0000256" key="1">
    <source>
        <dbReference type="ARBA" id="ARBA00022857"/>
    </source>
</evidence>
<evidence type="ECO:0000313" key="3">
    <source>
        <dbReference type="EMBL" id="KAJ5598368.1"/>
    </source>
</evidence>
<name>A0AAD6H1M5_9EURO</name>
<evidence type="ECO:0008006" key="5">
    <source>
        <dbReference type="Google" id="ProtNLM"/>
    </source>
</evidence>
<dbReference type="Proteomes" id="UP001213799">
    <property type="component" value="Unassembled WGS sequence"/>
</dbReference>
<dbReference type="AlphaFoldDB" id="A0AAD6H1M5"/>
<dbReference type="PANTHER" id="PTHR47706">
    <property type="entry name" value="NMRA-LIKE FAMILY PROTEIN"/>
    <property type="match status" value="1"/>
</dbReference>